<evidence type="ECO:0000313" key="3">
    <source>
        <dbReference type="Proteomes" id="UP001460270"/>
    </source>
</evidence>
<name>A0AAW0MTW8_9GOBI</name>
<reference evidence="3" key="1">
    <citation type="submission" date="2024-04" db="EMBL/GenBank/DDBJ databases">
        <title>Salinicola lusitanus LLJ914,a marine bacterium isolated from the Okinawa Trough.</title>
        <authorList>
            <person name="Li J."/>
        </authorList>
    </citation>
    <scope>NUCLEOTIDE SEQUENCE [LARGE SCALE GENOMIC DNA]</scope>
</reference>
<dbReference type="PROSITE" id="PS50234">
    <property type="entry name" value="VWFA"/>
    <property type="match status" value="1"/>
</dbReference>
<dbReference type="PANTHER" id="PTHR24020">
    <property type="entry name" value="COLLAGEN ALPHA"/>
    <property type="match status" value="1"/>
</dbReference>
<dbReference type="InterPro" id="IPR036465">
    <property type="entry name" value="vWFA_dom_sf"/>
</dbReference>
<protein>
    <recommendedName>
        <fullName evidence="1">VWFA domain-containing protein</fullName>
    </recommendedName>
</protein>
<dbReference type="EMBL" id="JBBPFD010000117">
    <property type="protein sequence ID" value="KAK7880303.1"/>
    <property type="molecule type" value="Genomic_DNA"/>
</dbReference>
<dbReference type="Pfam" id="PF00092">
    <property type="entry name" value="VWA"/>
    <property type="match status" value="1"/>
</dbReference>
<evidence type="ECO:0000313" key="2">
    <source>
        <dbReference type="EMBL" id="KAK7880303.1"/>
    </source>
</evidence>
<accession>A0AAW0MTW8</accession>
<keyword evidence="3" id="KW-1185">Reference proteome</keyword>
<dbReference type="AlphaFoldDB" id="A0AAW0MTW8"/>
<dbReference type="SUPFAM" id="SSF53300">
    <property type="entry name" value="vWA-like"/>
    <property type="match status" value="3"/>
</dbReference>
<dbReference type="PRINTS" id="PR00453">
    <property type="entry name" value="VWFADOMAIN"/>
</dbReference>
<dbReference type="Proteomes" id="UP001460270">
    <property type="component" value="Unassembled WGS sequence"/>
</dbReference>
<proteinExistence type="predicted"/>
<feature type="domain" description="VWFA" evidence="1">
    <location>
        <begin position="45"/>
        <end position="320"/>
    </location>
</feature>
<dbReference type="SMART" id="SM00327">
    <property type="entry name" value="VWA"/>
    <property type="match status" value="1"/>
</dbReference>
<comment type="caution">
    <text evidence="2">The sequence shown here is derived from an EMBL/GenBank/DDBJ whole genome shotgun (WGS) entry which is preliminary data.</text>
</comment>
<dbReference type="InterPro" id="IPR002035">
    <property type="entry name" value="VWF_A"/>
</dbReference>
<dbReference type="PANTHER" id="PTHR24020:SF86">
    <property type="entry name" value="COLLAGEN, TYPE VI, ALPHA 4"/>
    <property type="match status" value="1"/>
</dbReference>
<evidence type="ECO:0000259" key="1">
    <source>
        <dbReference type="PROSITE" id="PS50234"/>
    </source>
</evidence>
<dbReference type="Gene3D" id="3.40.50.410">
    <property type="entry name" value="von Willebrand factor, type A domain"/>
    <property type="match status" value="1"/>
</dbReference>
<gene>
    <name evidence="2" type="ORF">WMY93_033071</name>
</gene>
<dbReference type="InterPro" id="IPR050525">
    <property type="entry name" value="ECM_Assembly_Org"/>
</dbReference>
<sequence length="344" mass="37696">MKVVSSSSLVYDFAPNIAPVLRGVFETQEVDSAITGDCRSARLADIVFIVDESGSITTPNFQLIRTFFTRWSAVWRSCRTRRRHQHGKALNYTRENVFEGARQPQGGRCAASAVVITDGESQPQGEGVQQVAVVITAESLRYGAQRNHSNQQTTSHKPTLIPLDHLIHCKRYKAPQGKGVQQWPWSSPTESLSGRGKGVQQVAVVITDGESQVRNPAIRQRRGKGVQQVAVVITDGESQPRGKGVQQVAVVITDGESQDEVDEAAAALRRHGVTVYALGIKDANVKELNKDSVVSGEQNVFTSDDFSKLKTLEQVLQKTVCHNILREVTVSSKRSSIKEGKSKP</sequence>
<organism evidence="2 3">
    <name type="scientific">Mugilogobius chulae</name>
    <name type="common">yellowstripe goby</name>
    <dbReference type="NCBI Taxonomy" id="88201"/>
    <lineage>
        <taxon>Eukaryota</taxon>
        <taxon>Metazoa</taxon>
        <taxon>Chordata</taxon>
        <taxon>Craniata</taxon>
        <taxon>Vertebrata</taxon>
        <taxon>Euteleostomi</taxon>
        <taxon>Actinopterygii</taxon>
        <taxon>Neopterygii</taxon>
        <taxon>Teleostei</taxon>
        <taxon>Neoteleostei</taxon>
        <taxon>Acanthomorphata</taxon>
        <taxon>Gobiaria</taxon>
        <taxon>Gobiiformes</taxon>
        <taxon>Gobioidei</taxon>
        <taxon>Gobiidae</taxon>
        <taxon>Gobionellinae</taxon>
        <taxon>Mugilogobius</taxon>
    </lineage>
</organism>